<dbReference type="Proteomes" id="UP000263014">
    <property type="component" value="Unassembled WGS sequence"/>
</dbReference>
<dbReference type="Gene3D" id="1.10.10.10">
    <property type="entry name" value="Winged helix-like DNA-binding domain superfamily/Winged helix DNA-binding domain"/>
    <property type="match status" value="1"/>
</dbReference>
<feature type="domain" description="HTH gntR-type" evidence="4">
    <location>
        <begin position="21"/>
        <end position="90"/>
    </location>
</feature>
<evidence type="ECO:0000256" key="2">
    <source>
        <dbReference type="ARBA" id="ARBA00023125"/>
    </source>
</evidence>
<dbReference type="InterPro" id="IPR036388">
    <property type="entry name" value="WH-like_DNA-bd_sf"/>
</dbReference>
<sequence length="262" mass="30020">MIRRGMKQMGNSNGIMNESPIPLYYQIYVDLKNKLLINKLVDENGKLPAEKELAESYKVSRVTMRQAIAELEKDGLIVRYRGRGSFLKSQPNPILHKLGLPGQAGRVRIDKSPEIVELSHFDTTYEHIGRALNYEGDIFFIKRIFRVDCNPVAINRIWIPAVFTPELDKKGLCVEGSLSKTLKEVYHLKIDRRKNVIEAVRPSVSDIELLKITYDTLILQITSKSFLKDNVPYEYSVTSWIGDAIRLEVDVEDIEHGITFLK</sequence>
<keyword evidence="1" id="KW-0805">Transcription regulation</keyword>
<dbReference type="InterPro" id="IPR050679">
    <property type="entry name" value="Bact_HTH_transcr_reg"/>
</dbReference>
<dbReference type="GO" id="GO:0045892">
    <property type="term" value="P:negative regulation of DNA-templated transcription"/>
    <property type="evidence" value="ECO:0007669"/>
    <property type="project" value="TreeGrafter"/>
</dbReference>
<dbReference type="InterPro" id="IPR028978">
    <property type="entry name" value="Chorismate_lyase_/UTRA_dom_sf"/>
</dbReference>
<dbReference type="InterPro" id="IPR000524">
    <property type="entry name" value="Tscrpt_reg_HTH_GntR"/>
</dbReference>
<name>A0A374P1F9_9FIRM</name>
<dbReference type="Pfam" id="PF00392">
    <property type="entry name" value="GntR"/>
    <property type="match status" value="1"/>
</dbReference>
<organism evidence="5 6">
    <name type="scientific">Hungatella hathewayi</name>
    <dbReference type="NCBI Taxonomy" id="154046"/>
    <lineage>
        <taxon>Bacteria</taxon>
        <taxon>Bacillati</taxon>
        <taxon>Bacillota</taxon>
        <taxon>Clostridia</taxon>
        <taxon>Lachnospirales</taxon>
        <taxon>Lachnospiraceae</taxon>
        <taxon>Hungatella</taxon>
    </lineage>
</organism>
<proteinExistence type="predicted"/>
<dbReference type="Gene3D" id="3.40.1410.10">
    <property type="entry name" value="Chorismate lyase-like"/>
    <property type="match status" value="1"/>
</dbReference>
<dbReference type="SMART" id="SM00866">
    <property type="entry name" value="UTRA"/>
    <property type="match status" value="1"/>
</dbReference>
<dbReference type="EMBL" id="QSON01000018">
    <property type="protein sequence ID" value="RGI97808.1"/>
    <property type="molecule type" value="Genomic_DNA"/>
</dbReference>
<evidence type="ECO:0000256" key="1">
    <source>
        <dbReference type="ARBA" id="ARBA00023015"/>
    </source>
</evidence>
<dbReference type="PANTHER" id="PTHR44846:SF1">
    <property type="entry name" value="MANNOSYL-D-GLYCERATE TRANSPORT_METABOLISM SYSTEM REPRESSOR MNGR-RELATED"/>
    <property type="match status" value="1"/>
</dbReference>
<comment type="caution">
    <text evidence="5">The sequence shown here is derived from an EMBL/GenBank/DDBJ whole genome shotgun (WGS) entry which is preliminary data.</text>
</comment>
<dbReference type="PRINTS" id="PR00035">
    <property type="entry name" value="HTHGNTR"/>
</dbReference>
<accession>A0A374P1F9</accession>
<protein>
    <submittedName>
        <fullName evidence="5">GntR family transcriptional regulator</fullName>
    </submittedName>
</protein>
<evidence type="ECO:0000259" key="4">
    <source>
        <dbReference type="PROSITE" id="PS50949"/>
    </source>
</evidence>
<keyword evidence="3" id="KW-0804">Transcription</keyword>
<dbReference type="InterPro" id="IPR036390">
    <property type="entry name" value="WH_DNA-bd_sf"/>
</dbReference>
<evidence type="ECO:0000313" key="5">
    <source>
        <dbReference type="EMBL" id="RGI97808.1"/>
    </source>
</evidence>
<dbReference type="AlphaFoldDB" id="A0A374P1F9"/>
<dbReference type="GO" id="GO:0003677">
    <property type="term" value="F:DNA binding"/>
    <property type="evidence" value="ECO:0007669"/>
    <property type="project" value="UniProtKB-KW"/>
</dbReference>
<dbReference type="SUPFAM" id="SSF46785">
    <property type="entry name" value="Winged helix' DNA-binding domain"/>
    <property type="match status" value="1"/>
</dbReference>
<evidence type="ECO:0000256" key="3">
    <source>
        <dbReference type="ARBA" id="ARBA00023163"/>
    </source>
</evidence>
<dbReference type="CDD" id="cd07377">
    <property type="entry name" value="WHTH_GntR"/>
    <property type="match status" value="1"/>
</dbReference>
<keyword evidence="2" id="KW-0238">DNA-binding</keyword>
<dbReference type="GO" id="GO:0003700">
    <property type="term" value="F:DNA-binding transcription factor activity"/>
    <property type="evidence" value="ECO:0007669"/>
    <property type="project" value="InterPro"/>
</dbReference>
<evidence type="ECO:0000313" key="6">
    <source>
        <dbReference type="Proteomes" id="UP000263014"/>
    </source>
</evidence>
<dbReference type="InterPro" id="IPR011663">
    <property type="entry name" value="UTRA"/>
</dbReference>
<gene>
    <name evidence="5" type="ORF">DXD79_26985</name>
</gene>
<dbReference type="SMART" id="SM00345">
    <property type="entry name" value="HTH_GNTR"/>
    <property type="match status" value="1"/>
</dbReference>
<dbReference type="PROSITE" id="PS50949">
    <property type="entry name" value="HTH_GNTR"/>
    <property type="match status" value="1"/>
</dbReference>
<dbReference type="Pfam" id="PF07702">
    <property type="entry name" value="UTRA"/>
    <property type="match status" value="1"/>
</dbReference>
<dbReference type="SUPFAM" id="SSF64288">
    <property type="entry name" value="Chorismate lyase-like"/>
    <property type="match status" value="1"/>
</dbReference>
<dbReference type="PANTHER" id="PTHR44846">
    <property type="entry name" value="MANNOSYL-D-GLYCERATE TRANSPORT/METABOLISM SYSTEM REPRESSOR MNGR-RELATED"/>
    <property type="match status" value="1"/>
</dbReference>
<reference evidence="5 6" key="1">
    <citation type="submission" date="2018-08" db="EMBL/GenBank/DDBJ databases">
        <title>A genome reference for cultivated species of the human gut microbiota.</title>
        <authorList>
            <person name="Zou Y."/>
            <person name="Xue W."/>
            <person name="Luo G."/>
        </authorList>
    </citation>
    <scope>NUCLEOTIDE SEQUENCE [LARGE SCALE GENOMIC DNA]</scope>
    <source>
        <strain evidence="5 6">TM09-12</strain>
    </source>
</reference>